<evidence type="ECO:0000259" key="1">
    <source>
        <dbReference type="SMART" id="SM00849"/>
    </source>
</evidence>
<dbReference type="PANTHER" id="PTHR47619:SF1">
    <property type="entry name" value="EXODEOXYRIBONUCLEASE WALJ"/>
    <property type="match status" value="1"/>
</dbReference>
<dbReference type="RefSeq" id="WP_054876588.1">
    <property type="nucleotide sequence ID" value="NZ_LKET01000051.1"/>
</dbReference>
<gene>
    <name evidence="2" type="primary">yycJ</name>
    <name evidence="2" type="ORF">OXPF_36130</name>
</gene>
<dbReference type="OrthoDB" id="9781189at2"/>
<dbReference type="EC" id="3.-.-.-" evidence="2"/>
<sequence>MWFCSLFSGSSGNCLYIGSDRTHILIDAGLSGKKIVKSLGEIGVSPKDIQALLITHEHVDHTKGAGVLSRMFNIPIYANTNTWKEMGGIIGKVKEENMRVIDSEGEFEIGDINVKSYKTPHDAVDPVGYSFFKDGKKVSIATDIGHMSTNVFNNIKNSDLLLLESNHDTEMLKFGPYPYILKRRILSDIGHLSNDDAGESILKLMGNKFMTIILGHLSQQNNYPELALKTVLSVLEDNKVNADRDLKIDIAHRDTVGTFFEI</sequence>
<reference evidence="2 3" key="1">
    <citation type="submission" date="2015-09" db="EMBL/GenBank/DDBJ databases">
        <title>Genome sequence of Oxobacter pfennigii DSM 3222.</title>
        <authorList>
            <person name="Poehlein A."/>
            <person name="Bengelsdorf F.R."/>
            <person name="Schiel-Bengelsdorf B."/>
            <person name="Duerre P."/>
            <person name="Daniel R."/>
        </authorList>
    </citation>
    <scope>NUCLEOTIDE SEQUENCE [LARGE SCALE GENOMIC DNA]</scope>
    <source>
        <strain evidence="2 3">DSM 3222</strain>
    </source>
</reference>
<protein>
    <submittedName>
        <fullName evidence="2">Putative metallo-hydrolase YycJ</fullName>
        <ecNumber evidence="2">3.-.-.-</ecNumber>
    </submittedName>
</protein>
<dbReference type="Proteomes" id="UP000050326">
    <property type="component" value="Unassembled WGS sequence"/>
</dbReference>
<dbReference type="AlphaFoldDB" id="A0A0P9ACM7"/>
<dbReference type="SMART" id="SM00849">
    <property type="entry name" value="Lactamase_B"/>
    <property type="match status" value="1"/>
</dbReference>
<evidence type="ECO:0000313" key="3">
    <source>
        <dbReference type="Proteomes" id="UP000050326"/>
    </source>
</evidence>
<keyword evidence="2" id="KW-0378">Hydrolase</keyword>
<proteinExistence type="predicted"/>
<dbReference type="PANTHER" id="PTHR47619">
    <property type="entry name" value="METALLO-HYDROLASE YYCJ-RELATED"/>
    <property type="match status" value="1"/>
</dbReference>
<dbReference type="InterPro" id="IPR036866">
    <property type="entry name" value="RibonucZ/Hydroxyglut_hydro"/>
</dbReference>
<dbReference type="STRING" id="36849.OXPF_36130"/>
<organism evidence="2 3">
    <name type="scientific">Oxobacter pfennigii</name>
    <dbReference type="NCBI Taxonomy" id="36849"/>
    <lineage>
        <taxon>Bacteria</taxon>
        <taxon>Bacillati</taxon>
        <taxon>Bacillota</taxon>
        <taxon>Clostridia</taxon>
        <taxon>Eubacteriales</taxon>
        <taxon>Clostridiaceae</taxon>
        <taxon>Oxobacter</taxon>
    </lineage>
</organism>
<dbReference type="EMBL" id="LKET01000051">
    <property type="protein sequence ID" value="KPU42849.1"/>
    <property type="molecule type" value="Genomic_DNA"/>
</dbReference>
<name>A0A0P9ACM7_9CLOT</name>
<dbReference type="GO" id="GO:0016787">
    <property type="term" value="F:hydrolase activity"/>
    <property type="evidence" value="ECO:0007669"/>
    <property type="project" value="UniProtKB-KW"/>
</dbReference>
<comment type="caution">
    <text evidence="2">The sequence shown here is derived from an EMBL/GenBank/DDBJ whole genome shotgun (WGS) entry which is preliminary data.</text>
</comment>
<dbReference type="Pfam" id="PF00753">
    <property type="entry name" value="Lactamase_B"/>
    <property type="match status" value="1"/>
</dbReference>
<feature type="domain" description="Metallo-beta-lactamase" evidence="1">
    <location>
        <begin position="11"/>
        <end position="216"/>
    </location>
</feature>
<evidence type="ECO:0000313" key="2">
    <source>
        <dbReference type="EMBL" id="KPU42849.1"/>
    </source>
</evidence>
<dbReference type="InterPro" id="IPR052533">
    <property type="entry name" value="WalJ/YycJ-like"/>
</dbReference>
<dbReference type="Gene3D" id="3.60.15.10">
    <property type="entry name" value="Ribonuclease Z/Hydroxyacylglutathione hydrolase-like"/>
    <property type="match status" value="1"/>
</dbReference>
<keyword evidence="3" id="KW-1185">Reference proteome</keyword>
<dbReference type="InterPro" id="IPR001279">
    <property type="entry name" value="Metallo-B-lactamas"/>
</dbReference>
<accession>A0A0P9ACM7</accession>
<dbReference type="SUPFAM" id="SSF56281">
    <property type="entry name" value="Metallo-hydrolase/oxidoreductase"/>
    <property type="match status" value="1"/>
</dbReference>